<dbReference type="AlphaFoldDB" id="A0A7G9YKM5"/>
<name>A0A7G9YKM5_9EURY</name>
<evidence type="ECO:0008006" key="5">
    <source>
        <dbReference type="Google" id="ProtNLM"/>
    </source>
</evidence>
<feature type="transmembrane region" description="Helical" evidence="2">
    <location>
        <begin position="631"/>
        <end position="650"/>
    </location>
</feature>
<dbReference type="EMBL" id="MT631367">
    <property type="protein sequence ID" value="QNO48934.1"/>
    <property type="molecule type" value="Genomic_DNA"/>
</dbReference>
<feature type="region of interest" description="Disordered" evidence="1">
    <location>
        <begin position="418"/>
        <end position="479"/>
    </location>
</feature>
<feature type="compositionally biased region" description="Polar residues" evidence="1">
    <location>
        <begin position="467"/>
        <end position="477"/>
    </location>
</feature>
<keyword evidence="2" id="KW-0812">Transmembrane</keyword>
<sequence>MGRLKWHIILTLVLVIVFCNMANAEQLYVNESGWWRVACTFNTSRTPIQAAVDAAAAEDMIEVRSGTYVENVAVNKRLTLQSKGADVVTAWAENGPVNNSTITADTEFNVTSDDVSLTGNFSVDGWVNVTAIGDPEGGANCAIGSGATQIKGVIINMSDNILVEMGTGSGTLTLTICYTDTTLESMGLDADTLAIWKFNETSDKWEKMSGTTSENCVSVTLDHLCVFALAGTDIPHTSGHDPAPGATGTPIDTNITVHVLDDGKGVNVSMILMTVNDAVVTPDITGATADYTLTYDPPTDFNYAQLVKVTIDAADLNETPNEMATDEYLFTTESAPMTVTAVPTSVIRGTATEVTFTVTSEGSQVEGALVKISECGVDGTNGTTDENGTVTISITATSAGTIVVTATKDGYDDATTTVGVKARSSGGGGSGTYPPGWGDPAPTSTATSAPTTAAAEPTVARDAAQRITPSDTPSDTPDLSEIVEDELKKLAPGLILFNPPKKMRVGVRERVEVRISKNVTEDLSTGLKGRGEPQIENISVSTFMKVHLTGDNFDIKPLSEVEQVVSDEGFTQWEYDVIPNKHGNQILQLKVTARIKIPDGEEQYSYPVLERDISVKVNPIYSITHFIEIHWQWIVGAIIGSGIFTLIVEWRRRQKK</sequence>
<keyword evidence="2" id="KW-0472">Membrane</keyword>
<dbReference type="InterPro" id="IPR008964">
    <property type="entry name" value="Invasin/intimin_cell_adhesion"/>
</dbReference>
<dbReference type="SUPFAM" id="SSF49373">
    <property type="entry name" value="Invasin/intimin cell-adhesion fragments"/>
    <property type="match status" value="1"/>
</dbReference>
<evidence type="ECO:0000256" key="2">
    <source>
        <dbReference type="SAM" id="Phobius"/>
    </source>
</evidence>
<evidence type="ECO:0000313" key="4">
    <source>
        <dbReference type="EMBL" id="QNO48934.1"/>
    </source>
</evidence>
<dbReference type="Gene3D" id="2.60.40.1120">
    <property type="entry name" value="Carboxypeptidase-like, regulatory domain"/>
    <property type="match status" value="1"/>
</dbReference>
<proteinExistence type="predicted"/>
<keyword evidence="2" id="KW-1133">Transmembrane helix</keyword>
<evidence type="ECO:0000313" key="3">
    <source>
        <dbReference type="EMBL" id="QNO48559.1"/>
    </source>
</evidence>
<dbReference type="InterPro" id="IPR012334">
    <property type="entry name" value="Pectin_lyas_fold"/>
</dbReference>
<reference evidence="3" key="1">
    <citation type="submission" date="2020-06" db="EMBL/GenBank/DDBJ databases">
        <title>Unique genomic features of the anaerobic methanotrophic archaea.</title>
        <authorList>
            <person name="Chadwick G.L."/>
            <person name="Skennerton C.T."/>
            <person name="Laso-Perez R."/>
            <person name="Leu A.O."/>
            <person name="Speth D.R."/>
            <person name="Yu H."/>
            <person name="Morgan-Lang C."/>
            <person name="Hatzenpichler R."/>
            <person name="Goudeau D."/>
            <person name="Malmstrom R."/>
            <person name="Brazelton W.J."/>
            <person name="Woyke T."/>
            <person name="Hallam S.J."/>
            <person name="Tyson G.W."/>
            <person name="Wegener G."/>
            <person name="Boetius A."/>
            <person name="Orphan V."/>
        </authorList>
    </citation>
    <scope>NUCLEOTIDE SEQUENCE</scope>
</reference>
<feature type="compositionally biased region" description="Low complexity" evidence="1">
    <location>
        <begin position="440"/>
        <end position="458"/>
    </location>
</feature>
<accession>A0A7G9YKM5</accession>
<organism evidence="3">
    <name type="scientific">Candidatus Methanogaster sp. ANME-2c ERB4</name>
    <dbReference type="NCBI Taxonomy" id="2759911"/>
    <lineage>
        <taxon>Archaea</taxon>
        <taxon>Methanobacteriati</taxon>
        <taxon>Methanobacteriota</taxon>
        <taxon>Stenosarchaea group</taxon>
        <taxon>Methanomicrobia</taxon>
        <taxon>Methanosarcinales</taxon>
        <taxon>ANME-2 cluster</taxon>
        <taxon>Candidatus Methanogasteraceae</taxon>
        <taxon>Candidatus Methanogaster</taxon>
    </lineage>
</organism>
<gene>
    <name evidence="3" type="ORF">JAJEHNPH_00018</name>
    <name evidence="4" type="ORF">OEPDFBKK_00010</name>
</gene>
<evidence type="ECO:0000256" key="1">
    <source>
        <dbReference type="SAM" id="MobiDB-lite"/>
    </source>
</evidence>
<protein>
    <recommendedName>
        <fullName evidence="5">Big-1 domain-containing protein</fullName>
    </recommendedName>
</protein>
<dbReference type="Gene3D" id="2.160.20.10">
    <property type="entry name" value="Single-stranded right-handed beta-helix, Pectin lyase-like"/>
    <property type="match status" value="1"/>
</dbReference>
<dbReference type="EMBL" id="MT631354">
    <property type="protein sequence ID" value="QNO48559.1"/>
    <property type="molecule type" value="Genomic_DNA"/>
</dbReference>
<dbReference type="InterPro" id="IPR011050">
    <property type="entry name" value="Pectin_lyase_fold/virulence"/>
</dbReference>
<dbReference type="SUPFAM" id="SSF51126">
    <property type="entry name" value="Pectin lyase-like"/>
    <property type="match status" value="1"/>
</dbReference>